<dbReference type="AlphaFoldDB" id="A0A7X7R880"/>
<accession>A0A7X7R880</accession>
<dbReference type="Pfam" id="PF00691">
    <property type="entry name" value="OmpA"/>
    <property type="match status" value="1"/>
</dbReference>
<keyword evidence="6" id="KW-0732">Signal</keyword>
<gene>
    <name evidence="8" type="ORF">GX576_06935</name>
</gene>
<dbReference type="InterPro" id="IPR006665">
    <property type="entry name" value="OmpA-like"/>
</dbReference>
<dbReference type="InterPro" id="IPR036737">
    <property type="entry name" value="OmpA-like_sf"/>
</dbReference>
<feature type="signal peptide" evidence="6">
    <location>
        <begin position="1"/>
        <end position="21"/>
    </location>
</feature>
<evidence type="ECO:0000256" key="1">
    <source>
        <dbReference type="ARBA" id="ARBA00004442"/>
    </source>
</evidence>
<name>A0A7X7R880_9RHOO</name>
<dbReference type="InterPro" id="IPR050330">
    <property type="entry name" value="Bact_OuterMem_StrucFunc"/>
</dbReference>
<dbReference type="SUPFAM" id="SSF103088">
    <property type="entry name" value="OmpA-like"/>
    <property type="match status" value="1"/>
</dbReference>
<evidence type="ECO:0000313" key="9">
    <source>
        <dbReference type="Proteomes" id="UP000536534"/>
    </source>
</evidence>
<dbReference type="Gene3D" id="3.30.1330.60">
    <property type="entry name" value="OmpA-like domain"/>
    <property type="match status" value="1"/>
</dbReference>
<evidence type="ECO:0000256" key="5">
    <source>
        <dbReference type="SAM" id="MobiDB-lite"/>
    </source>
</evidence>
<feature type="chain" id="PRO_5030904558" evidence="6">
    <location>
        <begin position="22"/>
        <end position="199"/>
    </location>
</feature>
<feature type="domain" description="OmpA-like" evidence="7">
    <location>
        <begin position="84"/>
        <end position="199"/>
    </location>
</feature>
<dbReference type="CDD" id="cd07185">
    <property type="entry name" value="OmpA_C-like"/>
    <property type="match status" value="1"/>
</dbReference>
<comment type="subcellular location">
    <subcellularLocation>
        <location evidence="1">Cell outer membrane</location>
    </subcellularLocation>
</comment>
<sequence>MKTRLNSLLATLLLAFAPAHAGMPAAGPTTEDIIEALSAPARPSGRRSFKPTAAPDRSTNACAEPGGAASTPPARRNLNVVPYAGSAAAGLDLDVRFAVNSDAIDGGSLGVLTRLGEALNSPALSGVHVAIAGHTDRQGGHEHNLKLSCARAIAVKNWLIREGVEAERLGAYGFGPDRPLEVGKRVSEANRRVEIRRAN</sequence>
<proteinExistence type="predicted"/>
<organism evidence="8 9">
    <name type="scientific">Thauera phenolivorans</name>
    <dbReference type="NCBI Taxonomy" id="1792543"/>
    <lineage>
        <taxon>Bacteria</taxon>
        <taxon>Pseudomonadati</taxon>
        <taxon>Pseudomonadota</taxon>
        <taxon>Betaproteobacteria</taxon>
        <taxon>Rhodocyclales</taxon>
        <taxon>Zoogloeaceae</taxon>
        <taxon>Thauera</taxon>
    </lineage>
</organism>
<evidence type="ECO:0000256" key="6">
    <source>
        <dbReference type="SAM" id="SignalP"/>
    </source>
</evidence>
<feature type="region of interest" description="Disordered" evidence="5">
    <location>
        <begin position="39"/>
        <end position="74"/>
    </location>
</feature>
<dbReference type="GO" id="GO:0009279">
    <property type="term" value="C:cell outer membrane"/>
    <property type="evidence" value="ECO:0007669"/>
    <property type="project" value="UniProtKB-SubCell"/>
</dbReference>
<comment type="caution">
    <text evidence="8">The sequence shown here is derived from an EMBL/GenBank/DDBJ whole genome shotgun (WGS) entry which is preliminary data.</text>
</comment>
<evidence type="ECO:0000313" key="8">
    <source>
        <dbReference type="EMBL" id="NLF54118.1"/>
    </source>
</evidence>
<dbReference type="PANTHER" id="PTHR30329">
    <property type="entry name" value="STATOR ELEMENT OF FLAGELLAR MOTOR COMPLEX"/>
    <property type="match status" value="1"/>
</dbReference>
<evidence type="ECO:0000256" key="3">
    <source>
        <dbReference type="ARBA" id="ARBA00023237"/>
    </source>
</evidence>
<evidence type="ECO:0000256" key="2">
    <source>
        <dbReference type="ARBA" id="ARBA00023136"/>
    </source>
</evidence>
<reference evidence="8 9" key="1">
    <citation type="journal article" date="2020" name="Biotechnol. Biofuels">
        <title>New insights from the biogas microbiome by comprehensive genome-resolved metagenomics of nearly 1600 species originating from multiple anaerobic digesters.</title>
        <authorList>
            <person name="Campanaro S."/>
            <person name="Treu L."/>
            <person name="Rodriguez-R L.M."/>
            <person name="Kovalovszki A."/>
            <person name="Ziels R.M."/>
            <person name="Maus I."/>
            <person name="Zhu X."/>
            <person name="Kougias P.G."/>
            <person name="Basile A."/>
            <person name="Luo G."/>
            <person name="Schluter A."/>
            <person name="Konstantinidis K.T."/>
            <person name="Angelidaki I."/>
        </authorList>
    </citation>
    <scope>NUCLEOTIDE SEQUENCE [LARGE SCALE GENOMIC DNA]</scope>
    <source>
        <strain evidence="8">AS06rmzACSIP_256</strain>
    </source>
</reference>
<dbReference type="Proteomes" id="UP000536534">
    <property type="component" value="Unassembled WGS sequence"/>
</dbReference>
<evidence type="ECO:0000256" key="4">
    <source>
        <dbReference type="PROSITE-ProRule" id="PRU00473"/>
    </source>
</evidence>
<dbReference type="EMBL" id="JAAYYV010000184">
    <property type="protein sequence ID" value="NLF54118.1"/>
    <property type="molecule type" value="Genomic_DNA"/>
</dbReference>
<dbReference type="PANTHER" id="PTHR30329:SF21">
    <property type="entry name" value="LIPOPROTEIN YIAD-RELATED"/>
    <property type="match status" value="1"/>
</dbReference>
<keyword evidence="2 4" id="KW-0472">Membrane</keyword>
<keyword evidence="3" id="KW-0998">Cell outer membrane</keyword>
<protein>
    <submittedName>
        <fullName evidence="8">OmpA family protein</fullName>
    </submittedName>
</protein>
<evidence type="ECO:0000259" key="7">
    <source>
        <dbReference type="PROSITE" id="PS51123"/>
    </source>
</evidence>
<dbReference type="PRINTS" id="PR01021">
    <property type="entry name" value="OMPADOMAIN"/>
</dbReference>
<dbReference type="PROSITE" id="PS51123">
    <property type="entry name" value="OMPA_2"/>
    <property type="match status" value="1"/>
</dbReference>
<dbReference type="InterPro" id="IPR006664">
    <property type="entry name" value="OMP_bac"/>
</dbReference>